<evidence type="ECO:0000256" key="2">
    <source>
        <dbReference type="SAM" id="SignalP"/>
    </source>
</evidence>
<dbReference type="Gene3D" id="3.40.630.20">
    <property type="entry name" value="Peptidase C15, pyroglutamyl peptidase I-like"/>
    <property type="match status" value="1"/>
</dbReference>
<protein>
    <recommendedName>
        <fullName evidence="5">Pyroglutamyl peptidase</fullName>
    </recommendedName>
</protein>
<organism evidence="3 4">
    <name type="scientific">Streptomyces marokkonensis</name>
    <dbReference type="NCBI Taxonomy" id="324855"/>
    <lineage>
        <taxon>Bacteria</taxon>
        <taxon>Bacillati</taxon>
        <taxon>Actinomycetota</taxon>
        <taxon>Actinomycetes</taxon>
        <taxon>Kitasatosporales</taxon>
        <taxon>Streptomycetaceae</taxon>
        <taxon>Streptomyces</taxon>
    </lineage>
</organism>
<feature type="signal peptide" evidence="2">
    <location>
        <begin position="1"/>
        <end position="27"/>
    </location>
</feature>
<proteinExistence type="predicted"/>
<dbReference type="PROSITE" id="PS51318">
    <property type="entry name" value="TAT"/>
    <property type="match status" value="1"/>
</dbReference>
<feature type="region of interest" description="Disordered" evidence="1">
    <location>
        <begin position="335"/>
        <end position="361"/>
    </location>
</feature>
<evidence type="ECO:0000313" key="4">
    <source>
        <dbReference type="Proteomes" id="UP001500034"/>
    </source>
</evidence>
<reference evidence="4" key="1">
    <citation type="journal article" date="2019" name="Int. J. Syst. Evol. Microbiol.">
        <title>The Global Catalogue of Microorganisms (GCM) 10K type strain sequencing project: providing services to taxonomists for standard genome sequencing and annotation.</title>
        <authorList>
            <consortium name="The Broad Institute Genomics Platform"/>
            <consortium name="The Broad Institute Genome Sequencing Center for Infectious Disease"/>
            <person name="Wu L."/>
            <person name="Ma J."/>
        </authorList>
    </citation>
    <scope>NUCLEOTIDE SEQUENCE [LARGE SCALE GENOMIC DNA]</scope>
    <source>
        <strain evidence="4">JCM 17027</strain>
    </source>
</reference>
<sequence>MSHTRVRIGVLGLALVAGLAAPVTATAAPSATAPAPAPAAAPTVEERRLDGDVPQEILRRSGFAAVAPVFARGLGRAGSYREARRVVAREGSALWRRAVDRAQGRGPARGDLSRDDDRPLYWARLTMTRELRTWEPGFRLTERQRAALFGELERTSRGQSDIRLPHGGSGLTGKGEDGRTGTGVKRVLLTGFDPFTLDRDIRISNPSGAAALALDGTVIDTPDGPARVETAVFPVRWQDFGEGAVERALRAYLPRVDLFTTVSQGRVGRFDVERTNGAWRGGFPDNDNVSRTETVPVADPASQPQWTTTTLPYEAIAAADTGRFPVYDNTSVTEIPAGDSEPVVRPNGPTPGSTARAGGGGDYLSNEIAYRATLLRDRLGLHDSLPGGHVHTPVLEFGVGNADPAAGAVTDPAFVRNRLDIVAQVRAIVAVAVSASEPDRADRTGRADRS</sequence>
<evidence type="ECO:0000256" key="1">
    <source>
        <dbReference type="SAM" id="MobiDB-lite"/>
    </source>
</evidence>
<dbReference type="Proteomes" id="UP001500034">
    <property type="component" value="Unassembled WGS sequence"/>
</dbReference>
<dbReference type="InterPro" id="IPR006311">
    <property type="entry name" value="TAT_signal"/>
</dbReference>
<keyword evidence="2" id="KW-0732">Signal</keyword>
<dbReference type="SUPFAM" id="SSF53182">
    <property type="entry name" value="Pyrrolidone carboxyl peptidase (pyroglutamate aminopeptidase)"/>
    <property type="match status" value="1"/>
</dbReference>
<evidence type="ECO:0000313" key="3">
    <source>
        <dbReference type="EMBL" id="GAA4001151.1"/>
    </source>
</evidence>
<comment type="caution">
    <text evidence="3">The sequence shown here is derived from an EMBL/GenBank/DDBJ whole genome shotgun (WGS) entry which is preliminary data.</text>
</comment>
<name>A0ABP7RRA3_9ACTN</name>
<dbReference type="EMBL" id="BAABCQ010000143">
    <property type="protein sequence ID" value="GAA4001151.1"/>
    <property type="molecule type" value="Genomic_DNA"/>
</dbReference>
<dbReference type="InterPro" id="IPR036440">
    <property type="entry name" value="Peptidase_C15-like_sf"/>
</dbReference>
<feature type="region of interest" description="Disordered" evidence="1">
    <location>
        <begin position="159"/>
        <end position="179"/>
    </location>
</feature>
<accession>A0ABP7RRA3</accession>
<keyword evidence="4" id="KW-1185">Reference proteome</keyword>
<dbReference type="RefSeq" id="WP_345596056.1">
    <property type="nucleotide sequence ID" value="NZ_BAABCQ010000143.1"/>
</dbReference>
<feature type="compositionally biased region" description="Low complexity" evidence="1">
    <location>
        <begin position="26"/>
        <end position="43"/>
    </location>
</feature>
<evidence type="ECO:0008006" key="5">
    <source>
        <dbReference type="Google" id="ProtNLM"/>
    </source>
</evidence>
<feature type="chain" id="PRO_5045707286" description="Pyroglutamyl peptidase" evidence="2">
    <location>
        <begin position="28"/>
        <end position="450"/>
    </location>
</feature>
<gene>
    <name evidence="3" type="ORF">GCM10022384_55070</name>
</gene>
<feature type="region of interest" description="Disordered" evidence="1">
    <location>
        <begin position="26"/>
        <end position="46"/>
    </location>
</feature>